<dbReference type="WBParaSite" id="ES5_v2.g789.t1">
    <property type="protein sequence ID" value="ES5_v2.g789.t1"/>
    <property type="gene ID" value="ES5_v2.g789"/>
</dbReference>
<sequence>MTKDVHKYFRLKKYVTGMLEMKLSLVSAADAKLEPVEKKRGKPNRNPFLPRPDRSKWDYFWILSRFRVAMKFFWKKCGAQFLCYLVSILILALLIASFVWQFPNIMIAVASNSVNKAFG</sequence>
<proteinExistence type="predicted"/>
<protein>
    <submittedName>
        <fullName evidence="2">Ferlin C-terminal domain-containing protein</fullName>
    </submittedName>
</protein>
<accession>A0AC34GT44</accession>
<reference evidence="2" key="1">
    <citation type="submission" date="2022-11" db="UniProtKB">
        <authorList>
            <consortium name="WormBaseParasite"/>
        </authorList>
    </citation>
    <scope>IDENTIFICATION</scope>
</reference>
<name>A0AC34GT44_9BILA</name>
<dbReference type="Proteomes" id="UP000887579">
    <property type="component" value="Unplaced"/>
</dbReference>
<evidence type="ECO:0000313" key="2">
    <source>
        <dbReference type="WBParaSite" id="ES5_v2.g789.t1"/>
    </source>
</evidence>
<evidence type="ECO:0000313" key="1">
    <source>
        <dbReference type="Proteomes" id="UP000887579"/>
    </source>
</evidence>
<organism evidence="1 2">
    <name type="scientific">Panagrolaimus sp. ES5</name>
    <dbReference type="NCBI Taxonomy" id="591445"/>
    <lineage>
        <taxon>Eukaryota</taxon>
        <taxon>Metazoa</taxon>
        <taxon>Ecdysozoa</taxon>
        <taxon>Nematoda</taxon>
        <taxon>Chromadorea</taxon>
        <taxon>Rhabditida</taxon>
        <taxon>Tylenchina</taxon>
        <taxon>Panagrolaimomorpha</taxon>
        <taxon>Panagrolaimoidea</taxon>
        <taxon>Panagrolaimidae</taxon>
        <taxon>Panagrolaimus</taxon>
    </lineage>
</organism>